<accession>A0A5S5BZF7</accession>
<dbReference type="Pfam" id="PF06902">
    <property type="entry name" value="Fer4_19"/>
    <property type="match status" value="1"/>
</dbReference>
<dbReference type="SUPFAM" id="SSF55729">
    <property type="entry name" value="Acyl-CoA N-acyltransferases (Nat)"/>
    <property type="match status" value="1"/>
</dbReference>
<dbReference type="PROSITE" id="PS51729">
    <property type="entry name" value="GNAT_YJDJ"/>
    <property type="match status" value="1"/>
</dbReference>
<dbReference type="Pfam" id="PF14542">
    <property type="entry name" value="Acetyltransf_CG"/>
    <property type="match status" value="1"/>
</dbReference>
<keyword evidence="3" id="KW-1185">Reference proteome</keyword>
<dbReference type="PANTHER" id="PTHR31435:SF10">
    <property type="entry name" value="BSR4717 PROTEIN"/>
    <property type="match status" value="1"/>
</dbReference>
<dbReference type="CDD" id="cd04301">
    <property type="entry name" value="NAT_SF"/>
    <property type="match status" value="1"/>
</dbReference>
<evidence type="ECO:0000313" key="2">
    <source>
        <dbReference type="EMBL" id="TYP71596.1"/>
    </source>
</evidence>
<reference evidence="2 3" key="1">
    <citation type="submission" date="2019-07" db="EMBL/GenBank/DDBJ databases">
        <title>Genomic Encyclopedia of Archaeal and Bacterial Type Strains, Phase II (KMG-II): from individual species to whole genera.</title>
        <authorList>
            <person name="Goeker M."/>
        </authorList>
    </citation>
    <scope>NUCLEOTIDE SEQUENCE [LARGE SCALE GENOMIC DNA]</scope>
    <source>
        <strain evidence="2 3">DSM 17527</strain>
    </source>
</reference>
<dbReference type="GO" id="GO:0016740">
    <property type="term" value="F:transferase activity"/>
    <property type="evidence" value="ECO:0007669"/>
    <property type="project" value="UniProtKB-KW"/>
</dbReference>
<keyword evidence="2" id="KW-0808">Transferase</keyword>
<dbReference type="Proteomes" id="UP000324376">
    <property type="component" value="Unassembled WGS sequence"/>
</dbReference>
<organism evidence="2 3">
    <name type="scientific">Aquimarina intermedia</name>
    <dbReference type="NCBI Taxonomy" id="350814"/>
    <lineage>
        <taxon>Bacteria</taxon>
        <taxon>Pseudomonadati</taxon>
        <taxon>Bacteroidota</taxon>
        <taxon>Flavobacteriia</taxon>
        <taxon>Flavobacteriales</taxon>
        <taxon>Flavobacteriaceae</taxon>
        <taxon>Aquimarina</taxon>
    </lineage>
</organism>
<comment type="caution">
    <text evidence="2">The sequence shown here is derived from an EMBL/GenBank/DDBJ whole genome shotgun (WGS) entry which is preliminary data.</text>
</comment>
<sequence>MLKKEYTNGEITILWRPEKCIHSGICVKTLPKVYNPKERPWIKPKNATTKELIKQVAKCPSGALRIKQDKKSMTKIGREDNGKKGRFIIYENDKFAGEMTYTWAGKSKFIINHTGVEEQFSGKGFGKKLVMKSVEFARNNDLKILPLCPFAKKSI</sequence>
<evidence type="ECO:0000259" key="1">
    <source>
        <dbReference type="PROSITE" id="PS51729"/>
    </source>
</evidence>
<name>A0A5S5BZF7_9FLAO</name>
<protein>
    <submittedName>
        <fullName evidence="2">Putative GNAT family acetyltransferase</fullName>
    </submittedName>
</protein>
<dbReference type="InterPro" id="IPR010693">
    <property type="entry name" value="Divergent_4Fe-4S_mono-cluster"/>
</dbReference>
<evidence type="ECO:0000313" key="3">
    <source>
        <dbReference type="Proteomes" id="UP000324376"/>
    </source>
</evidence>
<gene>
    <name evidence="2" type="ORF">BD809_1086</name>
</gene>
<dbReference type="InterPro" id="IPR016181">
    <property type="entry name" value="Acyl_CoA_acyltransferase"/>
</dbReference>
<dbReference type="AlphaFoldDB" id="A0A5S5BZF7"/>
<dbReference type="PANTHER" id="PTHR31435">
    <property type="entry name" value="PROTEIN NATD1"/>
    <property type="match status" value="1"/>
</dbReference>
<dbReference type="InterPro" id="IPR045057">
    <property type="entry name" value="Gcn5-rel_NAT"/>
</dbReference>
<dbReference type="Gene3D" id="3.40.630.30">
    <property type="match status" value="1"/>
</dbReference>
<dbReference type="EMBL" id="VNHU01000008">
    <property type="protein sequence ID" value="TYP71596.1"/>
    <property type="molecule type" value="Genomic_DNA"/>
</dbReference>
<dbReference type="InterPro" id="IPR031165">
    <property type="entry name" value="GNAT_YJDJ"/>
</dbReference>
<proteinExistence type="predicted"/>
<feature type="domain" description="N-acetyltransferase" evidence="1">
    <location>
        <begin position="79"/>
        <end position="155"/>
    </location>
</feature>